<dbReference type="EMBL" id="CAMXCT030006068">
    <property type="protein sequence ID" value="CAL4801164.1"/>
    <property type="molecule type" value="Genomic_DNA"/>
</dbReference>
<dbReference type="SUPFAM" id="SSF48371">
    <property type="entry name" value="ARM repeat"/>
    <property type="match status" value="1"/>
</dbReference>
<evidence type="ECO:0000313" key="6">
    <source>
        <dbReference type="Proteomes" id="UP001152797"/>
    </source>
</evidence>
<dbReference type="OrthoDB" id="10306467at2759"/>
<dbReference type="PANTHER" id="PTHR13366:SF0">
    <property type="entry name" value="HEAT REPEAT-CONTAINING PROTEIN 6"/>
    <property type="match status" value="1"/>
</dbReference>
<name>A0A9P1DNU1_9DINO</name>
<sequence>MAGGTLAAPSLDQALERLRSDDAWGEVRLCLRSKLTKQQLLKLAEALRKVGPIPSDVAAQLVHSIQTFPASEVEILSPSEPEPHNILQLLQRCLAVEGAIAAVEVVEGLVPLLATWLKRSKLLQSSSQAMMCLQRLSEQQTSSVKACSQQLAAGIMPAIQVLSDVVQQHRTSRGVLREAVNLLQALPPVLEMTSHLEASALPALASLQPLAVLGAPYVLPGRARPPPGLAGLAPRDPSDCSWSETDASATERVKGKGRGEGKDSSKVEPQQIQLRALALRNFAQLFRLWPKAFFGRWPLVLDFQSGEVCRPTGKPLPMLLSICEQDPAPKVRTAALSALLALLQAPQLRTWPVPLEAAKTQQSSTSLTGQLAVTIRQSHALVMELIDRDELTQLNALRACSDLATCTPYTKLHSGLLTSLLHKLLTFLSLADLKLEASAQALAAVMAIGSVLKRDDCSSELTQYLFVTAKPPADWLLQQMLDLMAELQRNQLRPPTPSADKREGGKNSRKGKAEKTEAEEPVLIQEFALLTGRLATFVPSALPESTIGLLEKLITMLVTYHSSMLRLRGFRLLSDLPAVSSIDWRFSHQFLEDLLHAAQRLETNASVRAAAMSALPCLVRAEGFRCSKALEALYPKLEDNNGGVRTAAVQALGALTGTFSHVEGKEVICRVLPLAADSAGDVRSACATALASFAPLLTSDELQRENVARALMPLCSDPSDKARASGLRAVGCVAELGLKPGQIQDLADLLTVAVQKPPPKCQWNGCRSAGQLAAAASYPEVVTKLMEALCDLLRTENLKVRIQAALALKQVAALPGRAEEKERISQAASEALSALSALNALSSEDASRTPGPPGLDEPKERLSYLEQLRTELLHLSEMSACEEKRQGRTGEMWCNMLSDSEIPVVVIKGEYEVELGAPFPMMDRPPHEGEFSVSADRERIIEITERALSRKLVALELKERWDVHRFYVARKEILLDRPRLRRTTQQFLADFHFDSVESASKLQNGLGPVVCAVICGDESFIPFFATASGNAVATLNQPTHARIEHTVIGLWPPLGFALELSWRYPDVTRTLLECRADPNYVDSLGFHVMGGCKTIEMVDILVEYSADVNHTTSPAHFPALSLACARCAPPDVIRKLIEIRADVNPESRGICSPHPLSNLAVWSSMNPHCVEAARVLLEANSDINMTHEAQGIFHAIELASRAKLLLAGSSSALVHFYAEWTTTPLGFACFFGGEHLVEFLLQHDADPEIRNARGHTAFQLARGHSVLSVIQAYESVRSI</sequence>
<feature type="domain" description="DUF4042" evidence="3">
    <location>
        <begin position="274"/>
        <end position="442"/>
    </location>
</feature>
<evidence type="ECO:0000259" key="3">
    <source>
        <dbReference type="Pfam" id="PF13251"/>
    </source>
</evidence>
<dbReference type="InterPro" id="IPR025283">
    <property type="entry name" value="DUF4042"/>
</dbReference>
<feature type="compositionally biased region" description="Basic and acidic residues" evidence="2">
    <location>
        <begin position="499"/>
        <end position="518"/>
    </location>
</feature>
<dbReference type="Pfam" id="PF00023">
    <property type="entry name" value="Ank"/>
    <property type="match status" value="1"/>
</dbReference>
<dbReference type="Gene3D" id="1.25.10.10">
    <property type="entry name" value="Leucine-rich Repeat Variant"/>
    <property type="match status" value="1"/>
</dbReference>
<dbReference type="Proteomes" id="UP001152797">
    <property type="component" value="Unassembled WGS sequence"/>
</dbReference>
<organism evidence="4">
    <name type="scientific">Cladocopium goreaui</name>
    <dbReference type="NCBI Taxonomy" id="2562237"/>
    <lineage>
        <taxon>Eukaryota</taxon>
        <taxon>Sar</taxon>
        <taxon>Alveolata</taxon>
        <taxon>Dinophyceae</taxon>
        <taxon>Suessiales</taxon>
        <taxon>Symbiodiniaceae</taxon>
        <taxon>Cladocopium</taxon>
    </lineage>
</organism>
<dbReference type="SMART" id="SM00248">
    <property type="entry name" value="ANK"/>
    <property type="match status" value="5"/>
</dbReference>
<dbReference type="PROSITE" id="PS50077">
    <property type="entry name" value="HEAT_REPEAT"/>
    <property type="match status" value="1"/>
</dbReference>
<proteinExistence type="predicted"/>
<reference evidence="4" key="1">
    <citation type="submission" date="2022-10" db="EMBL/GenBank/DDBJ databases">
        <authorList>
            <person name="Chen Y."/>
            <person name="Dougan E. K."/>
            <person name="Chan C."/>
            <person name="Rhodes N."/>
            <person name="Thang M."/>
        </authorList>
    </citation>
    <scope>NUCLEOTIDE SEQUENCE</scope>
</reference>
<feature type="region of interest" description="Disordered" evidence="2">
    <location>
        <begin position="492"/>
        <end position="518"/>
    </location>
</feature>
<evidence type="ECO:0000313" key="4">
    <source>
        <dbReference type="EMBL" id="CAI4013852.1"/>
    </source>
</evidence>
<protein>
    <submittedName>
        <fullName evidence="5">HEAT repeat-containing protein 6</fullName>
    </submittedName>
</protein>
<dbReference type="InterPro" id="IPR021133">
    <property type="entry name" value="HEAT_type_2"/>
</dbReference>
<evidence type="ECO:0000256" key="1">
    <source>
        <dbReference type="PROSITE-ProRule" id="PRU00103"/>
    </source>
</evidence>
<dbReference type="AlphaFoldDB" id="A0A9P1DNU1"/>
<feature type="region of interest" description="Disordered" evidence="2">
    <location>
        <begin position="228"/>
        <end position="267"/>
    </location>
</feature>
<evidence type="ECO:0000313" key="5">
    <source>
        <dbReference type="EMBL" id="CAL4801164.1"/>
    </source>
</evidence>
<dbReference type="InterPro" id="IPR016024">
    <property type="entry name" value="ARM-type_fold"/>
</dbReference>
<dbReference type="EMBL" id="CAMXCT020006068">
    <property type="protein sequence ID" value="CAL1167227.1"/>
    <property type="molecule type" value="Genomic_DNA"/>
</dbReference>
<feature type="compositionally biased region" description="Basic and acidic residues" evidence="2">
    <location>
        <begin position="249"/>
        <end position="266"/>
    </location>
</feature>
<dbReference type="InterPro" id="IPR036770">
    <property type="entry name" value="Ankyrin_rpt-contain_sf"/>
</dbReference>
<dbReference type="PANTHER" id="PTHR13366">
    <property type="entry name" value="MALARIA ANTIGEN-RELATED"/>
    <property type="match status" value="1"/>
</dbReference>
<gene>
    <name evidence="4" type="ORF">C1SCF055_LOCUS38793</name>
</gene>
<dbReference type="Pfam" id="PF13251">
    <property type="entry name" value="DUF4042"/>
    <property type="match status" value="1"/>
</dbReference>
<dbReference type="EMBL" id="CAMXCT010006068">
    <property type="protein sequence ID" value="CAI4013852.1"/>
    <property type="molecule type" value="Genomic_DNA"/>
</dbReference>
<dbReference type="Gene3D" id="1.25.40.20">
    <property type="entry name" value="Ankyrin repeat-containing domain"/>
    <property type="match status" value="1"/>
</dbReference>
<accession>A0A9P1DNU1</accession>
<comment type="caution">
    <text evidence="4">The sequence shown here is derived from an EMBL/GenBank/DDBJ whole genome shotgun (WGS) entry which is preliminary data.</text>
</comment>
<dbReference type="InterPro" id="IPR011989">
    <property type="entry name" value="ARM-like"/>
</dbReference>
<evidence type="ECO:0000256" key="2">
    <source>
        <dbReference type="SAM" id="MobiDB-lite"/>
    </source>
</evidence>
<reference evidence="5 6" key="2">
    <citation type="submission" date="2024-05" db="EMBL/GenBank/DDBJ databases">
        <authorList>
            <person name="Chen Y."/>
            <person name="Shah S."/>
            <person name="Dougan E. K."/>
            <person name="Thang M."/>
            <person name="Chan C."/>
        </authorList>
    </citation>
    <scope>NUCLEOTIDE SEQUENCE [LARGE SCALE GENOMIC DNA]</scope>
</reference>
<feature type="repeat" description="HEAT" evidence="1">
    <location>
        <begin position="667"/>
        <end position="705"/>
    </location>
</feature>
<dbReference type="InterPro" id="IPR052107">
    <property type="entry name" value="HEAT6"/>
</dbReference>
<keyword evidence="6" id="KW-1185">Reference proteome</keyword>
<dbReference type="SUPFAM" id="SSF48403">
    <property type="entry name" value="Ankyrin repeat"/>
    <property type="match status" value="1"/>
</dbReference>
<dbReference type="InterPro" id="IPR002110">
    <property type="entry name" value="Ankyrin_rpt"/>
</dbReference>